<evidence type="ECO:0000313" key="5">
    <source>
        <dbReference type="Proteomes" id="UP000291469"/>
    </source>
</evidence>
<accession>A0A411YDS8</accession>
<reference evidence="4 5" key="1">
    <citation type="submission" date="2019-01" db="EMBL/GenBank/DDBJ databases">
        <title>Egibacter rhizosphaerae EGI 80759T.</title>
        <authorList>
            <person name="Chen D.-D."/>
            <person name="Tian Y."/>
            <person name="Jiao J.-Y."/>
            <person name="Zhang X.-T."/>
            <person name="Zhang Y.-G."/>
            <person name="Zhang Y."/>
            <person name="Xiao M."/>
            <person name="Shu W.-S."/>
            <person name="Li W.-J."/>
        </authorList>
    </citation>
    <scope>NUCLEOTIDE SEQUENCE [LARGE SCALE GENOMIC DNA]</scope>
    <source>
        <strain evidence="4 5">EGI 80759</strain>
    </source>
</reference>
<dbReference type="AlphaFoldDB" id="A0A411YDS8"/>
<evidence type="ECO:0000259" key="3">
    <source>
        <dbReference type="Pfam" id="PF03061"/>
    </source>
</evidence>
<evidence type="ECO:0000313" key="4">
    <source>
        <dbReference type="EMBL" id="QBI19394.1"/>
    </source>
</evidence>
<dbReference type="InterPro" id="IPR029069">
    <property type="entry name" value="HotDog_dom_sf"/>
</dbReference>
<dbReference type="PANTHER" id="PTHR43240:SF5">
    <property type="entry name" value="1,4-DIHYDROXY-2-NAPHTHOYL-COA THIOESTERASE 1"/>
    <property type="match status" value="1"/>
</dbReference>
<keyword evidence="2" id="KW-0378">Hydrolase</keyword>
<protein>
    <submittedName>
        <fullName evidence="4">PaaI family thioesterase</fullName>
    </submittedName>
</protein>
<dbReference type="KEGG" id="erz:ER308_07415"/>
<dbReference type="GO" id="GO:0061522">
    <property type="term" value="F:1,4-dihydroxy-2-naphthoyl-CoA thioesterase activity"/>
    <property type="evidence" value="ECO:0007669"/>
    <property type="project" value="TreeGrafter"/>
</dbReference>
<dbReference type="PANTHER" id="PTHR43240">
    <property type="entry name" value="1,4-DIHYDROXY-2-NAPHTHOYL-COA THIOESTERASE 1"/>
    <property type="match status" value="1"/>
</dbReference>
<feature type="domain" description="Thioesterase" evidence="3">
    <location>
        <begin position="27"/>
        <end position="102"/>
    </location>
</feature>
<dbReference type="CDD" id="cd03443">
    <property type="entry name" value="PaaI_thioesterase"/>
    <property type="match status" value="1"/>
</dbReference>
<dbReference type="InterPro" id="IPR003736">
    <property type="entry name" value="PAAI_dom"/>
</dbReference>
<dbReference type="GO" id="GO:0005829">
    <property type="term" value="C:cytosol"/>
    <property type="evidence" value="ECO:0007669"/>
    <property type="project" value="TreeGrafter"/>
</dbReference>
<gene>
    <name evidence="4" type="ORF">ER308_07415</name>
</gene>
<dbReference type="Gene3D" id="3.10.129.10">
    <property type="entry name" value="Hotdog Thioesterase"/>
    <property type="match status" value="1"/>
</dbReference>
<proteinExistence type="inferred from homology"/>
<comment type="similarity">
    <text evidence="1">Belongs to the thioesterase PaaI family.</text>
</comment>
<evidence type="ECO:0000256" key="2">
    <source>
        <dbReference type="ARBA" id="ARBA00022801"/>
    </source>
</evidence>
<dbReference type="NCBIfam" id="TIGR00369">
    <property type="entry name" value="unchar_dom_1"/>
    <property type="match status" value="1"/>
</dbReference>
<dbReference type="Pfam" id="PF03061">
    <property type="entry name" value="4HBT"/>
    <property type="match status" value="1"/>
</dbReference>
<name>A0A411YDS8_9ACTN</name>
<organism evidence="4 5">
    <name type="scientific">Egibacter rhizosphaerae</name>
    <dbReference type="NCBI Taxonomy" id="1670831"/>
    <lineage>
        <taxon>Bacteria</taxon>
        <taxon>Bacillati</taxon>
        <taxon>Actinomycetota</taxon>
        <taxon>Nitriliruptoria</taxon>
        <taxon>Egibacterales</taxon>
        <taxon>Egibacteraceae</taxon>
        <taxon>Egibacter</taxon>
    </lineage>
</organism>
<sequence>MGTRYVSADPDRAVCELEVTTKLHQPGGIVHGGVYSALAEACASSGGLAWLAGNGIAVGVSNHTDFIRAVREGSLRAEATPLQRGRRLQLWQVAITEAQVGLVAHAKVRLANVRDTPSTPPTSPAEEAG</sequence>
<dbReference type="EMBL" id="CP036402">
    <property type="protein sequence ID" value="QBI19394.1"/>
    <property type="molecule type" value="Genomic_DNA"/>
</dbReference>
<dbReference type="SUPFAM" id="SSF54637">
    <property type="entry name" value="Thioesterase/thiol ester dehydrase-isomerase"/>
    <property type="match status" value="1"/>
</dbReference>
<dbReference type="OrthoDB" id="9798208at2"/>
<dbReference type="InterPro" id="IPR006683">
    <property type="entry name" value="Thioestr_dom"/>
</dbReference>
<evidence type="ECO:0000256" key="1">
    <source>
        <dbReference type="ARBA" id="ARBA00008324"/>
    </source>
</evidence>
<dbReference type="Proteomes" id="UP000291469">
    <property type="component" value="Chromosome"/>
</dbReference>
<keyword evidence="5" id="KW-1185">Reference proteome</keyword>